<comment type="caution">
    <text evidence="10">The sequence shown here is derived from an EMBL/GenBank/DDBJ whole genome shotgun (WGS) entry which is preliminary data.</text>
</comment>
<evidence type="ECO:0000256" key="4">
    <source>
        <dbReference type="ARBA" id="ARBA00022840"/>
    </source>
</evidence>
<dbReference type="CDD" id="cd07346">
    <property type="entry name" value="ABC_6TM_exporters"/>
    <property type="match status" value="1"/>
</dbReference>
<evidence type="ECO:0000259" key="9">
    <source>
        <dbReference type="PROSITE" id="PS50929"/>
    </source>
</evidence>
<comment type="subcellular location">
    <subcellularLocation>
        <location evidence="1">Cell membrane</location>
        <topology evidence="1">Multi-pass membrane protein</topology>
    </subcellularLocation>
</comment>
<proteinExistence type="predicted"/>
<keyword evidence="4 10" id="KW-0067">ATP-binding</keyword>
<dbReference type="SUPFAM" id="SSF52540">
    <property type="entry name" value="P-loop containing nucleoside triphosphate hydrolases"/>
    <property type="match status" value="1"/>
</dbReference>
<reference evidence="11" key="1">
    <citation type="journal article" date="2019" name="Int. J. Syst. Evol. Microbiol.">
        <title>The Global Catalogue of Microorganisms (GCM) 10K type strain sequencing project: providing services to taxonomists for standard genome sequencing and annotation.</title>
        <authorList>
            <consortium name="The Broad Institute Genomics Platform"/>
            <consortium name="The Broad Institute Genome Sequencing Center for Infectious Disease"/>
            <person name="Wu L."/>
            <person name="Ma J."/>
        </authorList>
    </citation>
    <scope>NUCLEOTIDE SEQUENCE [LARGE SCALE GENOMIC DNA]</scope>
    <source>
        <strain evidence="11">JCM 18050</strain>
    </source>
</reference>
<evidence type="ECO:0000259" key="8">
    <source>
        <dbReference type="PROSITE" id="PS50893"/>
    </source>
</evidence>
<feature type="transmembrane region" description="Helical" evidence="7">
    <location>
        <begin position="164"/>
        <end position="180"/>
    </location>
</feature>
<evidence type="ECO:0000313" key="10">
    <source>
        <dbReference type="EMBL" id="GAA5108130.1"/>
    </source>
</evidence>
<keyword evidence="6 7" id="KW-0472">Membrane</keyword>
<dbReference type="SUPFAM" id="SSF90123">
    <property type="entry name" value="ABC transporter transmembrane region"/>
    <property type="match status" value="1"/>
</dbReference>
<evidence type="ECO:0000256" key="7">
    <source>
        <dbReference type="SAM" id="Phobius"/>
    </source>
</evidence>
<sequence>MFKNTLNLTSEGNKNLTYAIIICTLENLTLFLPFVVLLQMIVTLIMPLVTQTPLDTNHLWMLFAFGILSALLFFIVYRIEYRKTYTAAYNESMATRVEVAERMRKLPLSFFNQRNLADLTTNLMSNCFTIEHVMSHVVPQMIGYTLSSTIACIMLAVYDWRMALAIFCVLPLAAFIVFVGKKLEEGLSQQHIKAKLAVSDQVQEYLEGIKVIKAFGLSEQKFRHLDSSLKNMMKAAIKFEFLAGMFVTGSTILLQTGIGIVILVGVTLVSNGTLNIFAFLTFILVSTRIYAPIIALMTLLPEFFHFLQSLKSMQKLRRTEPMNGRTDIDLTNFDISLNDVTFAYNQVDVIKHATITIPANKVTAFVGPSGSGKTTLSRLIGRFWDVKSGSIIIGNQTIRDIDPDKLMSYMSFVFQDVILFNDTIFNNIRVGNENATAEQVYDAARKARCDEFIMRLPQSYDTVLSENGGTLSGGERQRISIARALLKNAPIILLDEATASLDPQNEVLIQQAISELIYNRTVIVIAHRLRTITNADQIIVLDHGHIIEQGNFKSLMAQSGLFYKLYTIQQQNQGWNIS</sequence>
<dbReference type="InterPro" id="IPR003593">
    <property type="entry name" value="AAA+_ATPase"/>
</dbReference>
<organism evidence="10 11">
    <name type="scientific">Orbus sasakiae</name>
    <dbReference type="NCBI Taxonomy" id="1078475"/>
    <lineage>
        <taxon>Bacteria</taxon>
        <taxon>Pseudomonadati</taxon>
        <taxon>Pseudomonadota</taxon>
        <taxon>Gammaproteobacteria</taxon>
        <taxon>Orbales</taxon>
        <taxon>Orbaceae</taxon>
        <taxon>Orbus</taxon>
    </lineage>
</organism>
<dbReference type="Pfam" id="PF00664">
    <property type="entry name" value="ABC_membrane"/>
    <property type="match status" value="1"/>
</dbReference>
<feature type="transmembrane region" description="Helical" evidence="7">
    <location>
        <begin position="241"/>
        <end position="269"/>
    </location>
</feature>
<dbReference type="RefSeq" id="WP_345489448.1">
    <property type="nucleotide sequence ID" value="NZ_BAABHY010000001.1"/>
</dbReference>
<dbReference type="InterPro" id="IPR039421">
    <property type="entry name" value="Type_1_exporter"/>
</dbReference>
<gene>
    <name evidence="10" type="ORF">GCM10023211_10020</name>
</gene>
<dbReference type="Proteomes" id="UP001500171">
    <property type="component" value="Unassembled WGS sequence"/>
</dbReference>
<dbReference type="InterPro" id="IPR011527">
    <property type="entry name" value="ABC1_TM_dom"/>
</dbReference>
<name>A0ABP9N515_9GAMM</name>
<feature type="domain" description="ABC transmembrane type-1" evidence="9">
    <location>
        <begin position="30"/>
        <end position="303"/>
    </location>
</feature>
<dbReference type="SMART" id="SM00382">
    <property type="entry name" value="AAA"/>
    <property type="match status" value="1"/>
</dbReference>
<dbReference type="InterPro" id="IPR036640">
    <property type="entry name" value="ABC1_TM_sf"/>
</dbReference>
<keyword evidence="5 7" id="KW-1133">Transmembrane helix</keyword>
<dbReference type="InterPro" id="IPR003439">
    <property type="entry name" value="ABC_transporter-like_ATP-bd"/>
</dbReference>
<feature type="domain" description="ABC transporter" evidence="8">
    <location>
        <begin position="335"/>
        <end position="568"/>
    </location>
</feature>
<dbReference type="EMBL" id="BAABHY010000001">
    <property type="protein sequence ID" value="GAA5108130.1"/>
    <property type="molecule type" value="Genomic_DNA"/>
</dbReference>
<protein>
    <submittedName>
        <fullName evidence="10">ABC transporter ATP-binding protein</fullName>
    </submittedName>
</protein>
<evidence type="ECO:0000256" key="2">
    <source>
        <dbReference type="ARBA" id="ARBA00022692"/>
    </source>
</evidence>
<evidence type="ECO:0000256" key="6">
    <source>
        <dbReference type="ARBA" id="ARBA00023136"/>
    </source>
</evidence>
<keyword evidence="2 7" id="KW-0812">Transmembrane</keyword>
<keyword evidence="3" id="KW-0547">Nucleotide-binding</keyword>
<accession>A0ABP9N515</accession>
<dbReference type="PANTHER" id="PTHR24221:SF397">
    <property type="entry name" value="ABC TRANSPORTER, ATP-BINDING TRANSMEMBRANE PROTEIN"/>
    <property type="match status" value="1"/>
</dbReference>
<evidence type="ECO:0000256" key="1">
    <source>
        <dbReference type="ARBA" id="ARBA00004651"/>
    </source>
</evidence>
<dbReference type="Gene3D" id="3.40.50.300">
    <property type="entry name" value="P-loop containing nucleotide triphosphate hydrolases"/>
    <property type="match status" value="1"/>
</dbReference>
<keyword evidence="11" id="KW-1185">Reference proteome</keyword>
<dbReference type="PROSITE" id="PS50929">
    <property type="entry name" value="ABC_TM1F"/>
    <property type="match status" value="1"/>
</dbReference>
<dbReference type="GO" id="GO:0005524">
    <property type="term" value="F:ATP binding"/>
    <property type="evidence" value="ECO:0007669"/>
    <property type="project" value="UniProtKB-KW"/>
</dbReference>
<evidence type="ECO:0000313" key="11">
    <source>
        <dbReference type="Proteomes" id="UP001500171"/>
    </source>
</evidence>
<dbReference type="PROSITE" id="PS00211">
    <property type="entry name" value="ABC_TRANSPORTER_1"/>
    <property type="match status" value="1"/>
</dbReference>
<dbReference type="InterPro" id="IPR017871">
    <property type="entry name" value="ABC_transporter-like_CS"/>
</dbReference>
<dbReference type="InterPro" id="IPR027417">
    <property type="entry name" value="P-loop_NTPase"/>
</dbReference>
<feature type="transmembrane region" description="Helical" evidence="7">
    <location>
        <begin position="16"/>
        <end position="46"/>
    </location>
</feature>
<dbReference type="Gene3D" id="1.20.1560.10">
    <property type="entry name" value="ABC transporter type 1, transmembrane domain"/>
    <property type="match status" value="1"/>
</dbReference>
<dbReference type="PROSITE" id="PS50893">
    <property type="entry name" value="ABC_TRANSPORTER_2"/>
    <property type="match status" value="1"/>
</dbReference>
<evidence type="ECO:0000256" key="3">
    <source>
        <dbReference type="ARBA" id="ARBA00022741"/>
    </source>
</evidence>
<dbReference type="PANTHER" id="PTHR24221">
    <property type="entry name" value="ATP-BINDING CASSETTE SUB-FAMILY B"/>
    <property type="match status" value="1"/>
</dbReference>
<evidence type="ECO:0000256" key="5">
    <source>
        <dbReference type="ARBA" id="ARBA00022989"/>
    </source>
</evidence>
<dbReference type="Pfam" id="PF00005">
    <property type="entry name" value="ABC_tran"/>
    <property type="match status" value="1"/>
</dbReference>
<feature type="transmembrane region" description="Helical" evidence="7">
    <location>
        <begin position="58"/>
        <end position="77"/>
    </location>
</feature>